<comment type="caution">
    <text evidence="1">The sequence shown here is derived from an EMBL/GenBank/DDBJ whole genome shotgun (WGS) entry which is preliminary data.</text>
</comment>
<organism evidence="1 2">
    <name type="scientific">Ephemerocybe angulata</name>
    <dbReference type="NCBI Taxonomy" id="980116"/>
    <lineage>
        <taxon>Eukaryota</taxon>
        <taxon>Fungi</taxon>
        <taxon>Dikarya</taxon>
        <taxon>Basidiomycota</taxon>
        <taxon>Agaricomycotina</taxon>
        <taxon>Agaricomycetes</taxon>
        <taxon>Agaricomycetidae</taxon>
        <taxon>Agaricales</taxon>
        <taxon>Agaricineae</taxon>
        <taxon>Psathyrellaceae</taxon>
        <taxon>Ephemerocybe</taxon>
    </lineage>
</organism>
<name>A0A8H6HV10_9AGAR</name>
<dbReference type="AlphaFoldDB" id="A0A8H6HV10"/>
<sequence length="217" mass="24896">MQITSRRKPLSRLQNRAHTASESRLQIAILLRLQCAWRKLLLLQGRYPRAFISTSSKSYQSKTLHTWSEWDILSIFRKAVCPYSCGFVLSCQRTGAYSSCPHFIYTDLQRVPTDSIMPCRRPAVFGPCRRREDALPLKSYIFGPSRRKLLRAVFPKACSLISLVPRQVLPHGFESFCDHAFRPINLPVAIMTIASLHTTSLPQSLTDDRYTELDVEH</sequence>
<dbReference type="Proteomes" id="UP000521943">
    <property type="component" value="Unassembled WGS sequence"/>
</dbReference>
<accession>A0A8H6HV10</accession>
<evidence type="ECO:0000313" key="2">
    <source>
        <dbReference type="Proteomes" id="UP000521943"/>
    </source>
</evidence>
<proteinExistence type="predicted"/>
<dbReference type="EMBL" id="JACGCI010000041">
    <property type="protein sequence ID" value="KAF6753119.1"/>
    <property type="molecule type" value="Genomic_DNA"/>
</dbReference>
<keyword evidence="2" id="KW-1185">Reference proteome</keyword>
<gene>
    <name evidence="1" type="ORF">DFP72DRAFT_436497</name>
</gene>
<reference evidence="1 2" key="1">
    <citation type="submission" date="2020-07" db="EMBL/GenBank/DDBJ databases">
        <title>Comparative genomics of pyrophilous fungi reveals a link between fire events and developmental genes.</title>
        <authorList>
            <consortium name="DOE Joint Genome Institute"/>
            <person name="Steindorff A.S."/>
            <person name="Carver A."/>
            <person name="Calhoun S."/>
            <person name="Stillman K."/>
            <person name="Liu H."/>
            <person name="Lipzen A."/>
            <person name="Pangilinan J."/>
            <person name="Labutti K."/>
            <person name="Bruns T.D."/>
            <person name="Grigoriev I.V."/>
        </authorList>
    </citation>
    <scope>NUCLEOTIDE SEQUENCE [LARGE SCALE GENOMIC DNA]</scope>
    <source>
        <strain evidence="1 2">CBS 144469</strain>
    </source>
</reference>
<evidence type="ECO:0000313" key="1">
    <source>
        <dbReference type="EMBL" id="KAF6753119.1"/>
    </source>
</evidence>
<protein>
    <submittedName>
        <fullName evidence="1">Uncharacterized protein</fullName>
    </submittedName>
</protein>